<keyword evidence="1" id="KW-0812">Transmembrane</keyword>
<name>A0A7X9FT81_9DELT</name>
<proteinExistence type="predicted"/>
<dbReference type="AlphaFoldDB" id="A0A7X9FT81"/>
<dbReference type="Proteomes" id="UP000524246">
    <property type="component" value="Unassembled WGS sequence"/>
</dbReference>
<accession>A0A7X9FT81</accession>
<protein>
    <submittedName>
        <fullName evidence="2">Uncharacterized protein</fullName>
    </submittedName>
</protein>
<gene>
    <name evidence="2" type="ORF">GYA55_09960</name>
</gene>
<keyword evidence="1" id="KW-1133">Transmembrane helix</keyword>
<evidence type="ECO:0000313" key="2">
    <source>
        <dbReference type="EMBL" id="NMC63476.1"/>
    </source>
</evidence>
<keyword evidence="1" id="KW-0472">Membrane</keyword>
<organism evidence="2 3">
    <name type="scientific">SAR324 cluster bacterium</name>
    <dbReference type="NCBI Taxonomy" id="2024889"/>
    <lineage>
        <taxon>Bacteria</taxon>
        <taxon>Deltaproteobacteria</taxon>
        <taxon>SAR324 cluster</taxon>
    </lineage>
</organism>
<reference evidence="2 3" key="1">
    <citation type="journal article" date="2020" name="Biotechnol. Biofuels">
        <title>New insights from the biogas microbiome by comprehensive genome-resolved metagenomics of nearly 1600 species originating from multiple anaerobic digesters.</title>
        <authorList>
            <person name="Campanaro S."/>
            <person name="Treu L."/>
            <person name="Rodriguez-R L.M."/>
            <person name="Kovalovszki A."/>
            <person name="Ziels R.M."/>
            <person name="Maus I."/>
            <person name="Zhu X."/>
            <person name="Kougias P.G."/>
            <person name="Basile A."/>
            <person name="Luo G."/>
            <person name="Schluter A."/>
            <person name="Konstantinidis K.T."/>
            <person name="Angelidaki I."/>
        </authorList>
    </citation>
    <scope>NUCLEOTIDE SEQUENCE [LARGE SCALE GENOMIC DNA]</scope>
    <source>
        <strain evidence="2">AS27yjCOA_65</strain>
    </source>
</reference>
<evidence type="ECO:0000256" key="1">
    <source>
        <dbReference type="SAM" id="Phobius"/>
    </source>
</evidence>
<evidence type="ECO:0000313" key="3">
    <source>
        <dbReference type="Proteomes" id="UP000524246"/>
    </source>
</evidence>
<feature type="transmembrane region" description="Helical" evidence="1">
    <location>
        <begin position="14"/>
        <end position="34"/>
    </location>
</feature>
<sequence>MPHKGSEIKELSSLFRKLALLFICTILLLFYWWYKKTAYEIDTKRKLFSNSEETVLSGREVAKEAFKFLASLHAAERIVEGKRCAESAPCIAVESSNPIAAIAWSMLGNAKLYSAEKNQKYIENIRKLYSSLVLGPSALYLYQINLTQLMEGFKASRDLVLLQVIMDKIQTLRMQIDGDNGVNILSQGEMVASLVAGEFADFYEFSGDPLVIDFLKSSWLPQEYSEENFEKYRASFLIAAKKILGQLERLQTLKEAEAKPRSATSQDFSCFIQLAKSKYFLVTQDPAYLEQLSSYFDNADFKSKASEDLPFNVLQPALACAETLKNILGKKPEHMENFRSIIENYVLPRFDYSGRPLCNGDNGFLGSMSAGLSCNGATKFVSDTAWVISILADTDIQFKISKKRITRRLEKTKI</sequence>
<dbReference type="EMBL" id="JAAZON010000449">
    <property type="protein sequence ID" value="NMC63476.1"/>
    <property type="molecule type" value="Genomic_DNA"/>
</dbReference>
<comment type="caution">
    <text evidence="2">The sequence shown here is derived from an EMBL/GenBank/DDBJ whole genome shotgun (WGS) entry which is preliminary data.</text>
</comment>